<dbReference type="InterPro" id="IPR036259">
    <property type="entry name" value="MFS_trans_sf"/>
</dbReference>
<accession>A0A9X9X022</accession>
<feature type="transmembrane region" description="Helical" evidence="7">
    <location>
        <begin position="112"/>
        <end position="130"/>
    </location>
</feature>
<dbReference type="SUPFAM" id="SSF103473">
    <property type="entry name" value="MFS general substrate transporter"/>
    <property type="match status" value="1"/>
</dbReference>
<keyword evidence="3 7" id="KW-0812">Transmembrane</keyword>
<feature type="transmembrane region" description="Helical" evidence="7">
    <location>
        <begin position="222"/>
        <end position="245"/>
    </location>
</feature>
<evidence type="ECO:0000256" key="6">
    <source>
        <dbReference type="SAM" id="MobiDB-lite"/>
    </source>
</evidence>
<feature type="transmembrane region" description="Helical" evidence="7">
    <location>
        <begin position="359"/>
        <end position="377"/>
    </location>
</feature>
<protein>
    <submittedName>
        <fullName evidence="8">NarK/NasA family nitrate transporter</fullName>
    </submittedName>
</protein>
<dbReference type="EMBL" id="JAAEDM010000049">
    <property type="protein sequence ID" value="MBR0672751.1"/>
    <property type="molecule type" value="Genomic_DNA"/>
</dbReference>
<evidence type="ECO:0000256" key="4">
    <source>
        <dbReference type="ARBA" id="ARBA00022989"/>
    </source>
</evidence>
<gene>
    <name evidence="8" type="ORF">GXW76_16345</name>
</gene>
<evidence type="ECO:0000313" key="8">
    <source>
        <dbReference type="EMBL" id="MBR0672751.1"/>
    </source>
</evidence>
<comment type="similarity">
    <text evidence="2">Belongs to the major facilitator superfamily. Nitrate/nitrite porter (TC 2.A.1.8) family.</text>
</comment>
<reference evidence="8" key="2">
    <citation type="journal article" date="2021" name="Syst. Appl. Microbiol.">
        <title>Roseomonas hellenica sp. nov., isolated from roots of wild-growing Alkanna tinctoria.</title>
        <authorList>
            <person name="Rat A."/>
            <person name="Naranjo H.D."/>
            <person name="Lebbe L."/>
            <person name="Cnockaert M."/>
            <person name="Krigas N."/>
            <person name="Grigoriadou K."/>
            <person name="Maloupa E."/>
            <person name="Willems A."/>
        </authorList>
    </citation>
    <scope>NUCLEOTIDE SEQUENCE</scope>
    <source>
        <strain evidence="8">LMG 31231</strain>
    </source>
</reference>
<dbReference type="AlphaFoldDB" id="A0A9X9X022"/>
<sequence>MSTSAKDTSAMQPQAAARGPSWLARWQPEDEAFWEAEGKKRAWRTLTVTTASLTMAFITWFVVSALVVRLPQVGFRLTTGQLFWLAAMPGLAGGTLRLVHMFLTPIYGTRHVVAFSTASLLLPLIGWTYAVQDITTPFWVLMLLAFLAGLGGGNFSSFMPSTSMFFPKRLQGTALAIQAGVGNFGVSVVQFVTPWIIGFALVGTMGGDSQTMTRAGQQSSVWLQNATLVWIPITAAFALWSWVALKSVPITANIREQMDIFTNGNTWVMTSLYIMTFGAFSGLSGTFPLLIRQVYGHLPGAPDPLTYAFLGPLVGSAARVLAGPASDKFGGGKVTTIAGIGMVACAIAIPFTTHPQSMASFPIFVIAMLGLFLFAGIGNASTFKQMPMIFPPRQAGGVIGFTGAIAAYGPFIFGLLFAWAFATYQSPDIVFYGLAAFFAVNVALNWLLYARRNAPYPC</sequence>
<evidence type="ECO:0000256" key="2">
    <source>
        <dbReference type="ARBA" id="ARBA00008432"/>
    </source>
</evidence>
<feature type="region of interest" description="Disordered" evidence="6">
    <location>
        <begin position="1"/>
        <end position="20"/>
    </location>
</feature>
<dbReference type="Gene3D" id="1.20.1250.20">
    <property type="entry name" value="MFS general substrate transporter like domains"/>
    <property type="match status" value="1"/>
</dbReference>
<feature type="transmembrane region" description="Helical" evidence="7">
    <location>
        <begin position="334"/>
        <end position="353"/>
    </location>
</feature>
<feature type="transmembrane region" description="Helical" evidence="7">
    <location>
        <begin position="266"/>
        <end position="285"/>
    </location>
</feature>
<comment type="subcellular location">
    <subcellularLocation>
        <location evidence="1">Membrane</location>
        <topology evidence="1">Multi-pass membrane protein</topology>
    </subcellularLocation>
</comment>
<dbReference type="InterPro" id="IPR044772">
    <property type="entry name" value="NO3_transporter"/>
</dbReference>
<feature type="transmembrane region" description="Helical" evidence="7">
    <location>
        <begin position="305"/>
        <end position="322"/>
    </location>
</feature>
<evidence type="ECO:0000256" key="1">
    <source>
        <dbReference type="ARBA" id="ARBA00004141"/>
    </source>
</evidence>
<feature type="transmembrane region" description="Helical" evidence="7">
    <location>
        <begin position="175"/>
        <end position="202"/>
    </location>
</feature>
<evidence type="ECO:0000256" key="5">
    <source>
        <dbReference type="ARBA" id="ARBA00023136"/>
    </source>
</evidence>
<proteinExistence type="inferred from homology"/>
<evidence type="ECO:0000256" key="7">
    <source>
        <dbReference type="SAM" id="Phobius"/>
    </source>
</evidence>
<feature type="transmembrane region" description="Helical" evidence="7">
    <location>
        <begin position="398"/>
        <end position="423"/>
    </location>
</feature>
<keyword evidence="5 7" id="KW-0472">Membrane</keyword>
<dbReference type="InterPro" id="IPR011701">
    <property type="entry name" value="MFS"/>
</dbReference>
<evidence type="ECO:0000256" key="3">
    <source>
        <dbReference type="ARBA" id="ARBA00022692"/>
    </source>
</evidence>
<name>A0A9X9X022_9PROT</name>
<evidence type="ECO:0000313" key="9">
    <source>
        <dbReference type="Proteomes" id="UP001138751"/>
    </source>
</evidence>
<dbReference type="Pfam" id="PF07690">
    <property type="entry name" value="MFS_1"/>
    <property type="match status" value="1"/>
</dbReference>
<dbReference type="PANTHER" id="PTHR23515">
    <property type="entry name" value="HIGH-AFFINITY NITRATE TRANSPORTER 2.3"/>
    <property type="match status" value="1"/>
</dbReference>
<reference evidence="8" key="1">
    <citation type="submission" date="2020-01" db="EMBL/GenBank/DDBJ databases">
        <authorList>
            <person name="Rat A."/>
        </authorList>
    </citation>
    <scope>NUCLEOTIDE SEQUENCE</scope>
    <source>
        <strain evidence="8">LMG 31231</strain>
    </source>
</reference>
<dbReference type="GO" id="GO:0015112">
    <property type="term" value="F:nitrate transmembrane transporter activity"/>
    <property type="evidence" value="ECO:0007669"/>
    <property type="project" value="InterPro"/>
</dbReference>
<keyword evidence="9" id="KW-1185">Reference proteome</keyword>
<dbReference type="Proteomes" id="UP001138751">
    <property type="component" value="Unassembled WGS sequence"/>
</dbReference>
<feature type="transmembrane region" description="Helical" evidence="7">
    <location>
        <begin position="82"/>
        <end position="100"/>
    </location>
</feature>
<organism evidence="8 9">
    <name type="scientific">Neoroseomonas soli</name>
    <dbReference type="NCBI Taxonomy" id="1081025"/>
    <lineage>
        <taxon>Bacteria</taxon>
        <taxon>Pseudomonadati</taxon>
        <taxon>Pseudomonadota</taxon>
        <taxon>Alphaproteobacteria</taxon>
        <taxon>Acetobacterales</taxon>
        <taxon>Acetobacteraceae</taxon>
        <taxon>Neoroseomonas</taxon>
    </lineage>
</organism>
<feature type="transmembrane region" description="Helical" evidence="7">
    <location>
        <begin position="46"/>
        <end position="70"/>
    </location>
</feature>
<dbReference type="GO" id="GO:0016020">
    <property type="term" value="C:membrane"/>
    <property type="evidence" value="ECO:0007669"/>
    <property type="project" value="UniProtKB-SubCell"/>
</dbReference>
<feature type="transmembrane region" description="Helical" evidence="7">
    <location>
        <begin position="136"/>
        <end position="155"/>
    </location>
</feature>
<feature type="compositionally biased region" description="Polar residues" evidence="6">
    <location>
        <begin position="1"/>
        <end position="12"/>
    </location>
</feature>
<keyword evidence="4 7" id="KW-1133">Transmembrane helix</keyword>
<comment type="caution">
    <text evidence="8">The sequence shown here is derived from an EMBL/GenBank/DDBJ whole genome shotgun (WGS) entry which is preliminary data.</text>
</comment>
<dbReference type="CDD" id="cd17341">
    <property type="entry name" value="MFS_NRT2_like"/>
    <property type="match status" value="1"/>
</dbReference>
<feature type="transmembrane region" description="Helical" evidence="7">
    <location>
        <begin position="429"/>
        <end position="449"/>
    </location>
</feature>